<dbReference type="Gene3D" id="3.80.10.10">
    <property type="entry name" value="Ribonuclease Inhibitor"/>
    <property type="match status" value="1"/>
</dbReference>
<protein>
    <recommendedName>
        <fullName evidence="3">FBD domain-containing protein</fullName>
    </recommendedName>
</protein>
<dbReference type="OrthoDB" id="594804at2759"/>
<dbReference type="SUPFAM" id="SSF52047">
    <property type="entry name" value="RNI-like"/>
    <property type="match status" value="1"/>
</dbReference>
<dbReference type="Gramene" id="TVU00287">
    <property type="protein sequence ID" value="TVU00287"/>
    <property type="gene ID" value="EJB05_54275"/>
</dbReference>
<reference evidence="1 2" key="1">
    <citation type="journal article" date="2019" name="Sci. Rep.">
        <title>A high-quality genome of Eragrostis curvula grass provides insights into Poaceae evolution and supports new strategies to enhance forage quality.</title>
        <authorList>
            <person name="Carballo J."/>
            <person name="Santos B.A.C.M."/>
            <person name="Zappacosta D."/>
            <person name="Garbus I."/>
            <person name="Selva J.P."/>
            <person name="Gallo C.A."/>
            <person name="Diaz A."/>
            <person name="Albertini E."/>
            <person name="Caccamo M."/>
            <person name="Echenique V."/>
        </authorList>
    </citation>
    <scope>NUCLEOTIDE SEQUENCE [LARGE SCALE GENOMIC DNA]</scope>
    <source>
        <strain evidence="2">cv. Victoria</strain>
        <tissue evidence="1">Leaf</tissue>
    </source>
</reference>
<comment type="caution">
    <text evidence="1">The sequence shown here is derived from an EMBL/GenBank/DDBJ whole genome shotgun (WGS) entry which is preliminary data.</text>
</comment>
<dbReference type="InterPro" id="IPR053197">
    <property type="entry name" value="F-box_SCFL_complex_component"/>
</dbReference>
<dbReference type="InterPro" id="IPR032675">
    <property type="entry name" value="LRR_dom_sf"/>
</dbReference>
<evidence type="ECO:0000313" key="1">
    <source>
        <dbReference type="EMBL" id="TVU00287.1"/>
    </source>
</evidence>
<name>A0A5J9SMX1_9POAL</name>
<dbReference type="Proteomes" id="UP000324897">
    <property type="component" value="Unassembled WGS sequence"/>
</dbReference>
<dbReference type="EMBL" id="RWGY01000611">
    <property type="protein sequence ID" value="TVU00287.1"/>
    <property type="molecule type" value="Genomic_DNA"/>
</dbReference>
<keyword evidence="2" id="KW-1185">Reference proteome</keyword>
<organism evidence="1 2">
    <name type="scientific">Eragrostis curvula</name>
    <name type="common">weeping love grass</name>
    <dbReference type="NCBI Taxonomy" id="38414"/>
    <lineage>
        <taxon>Eukaryota</taxon>
        <taxon>Viridiplantae</taxon>
        <taxon>Streptophyta</taxon>
        <taxon>Embryophyta</taxon>
        <taxon>Tracheophyta</taxon>
        <taxon>Spermatophyta</taxon>
        <taxon>Magnoliopsida</taxon>
        <taxon>Liliopsida</taxon>
        <taxon>Poales</taxon>
        <taxon>Poaceae</taxon>
        <taxon>PACMAD clade</taxon>
        <taxon>Chloridoideae</taxon>
        <taxon>Eragrostideae</taxon>
        <taxon>Eragrostidinae</taxon>
        <taxon>Eragrostis</taxon>
    </lineage>
</organism>
<evidence type="ECO:0000313" key="2">
    <source>
        <dbReference type="Proteomes" id="UP000324897"/>
    </source>
</evidence>
<proteinExistence type="predicted"/>
<dbReference type="PANTHER" id="PTHR34223">
    <property type="entry name" value="OS11G0201299 PROTEIN"/>
    <property type="match status" value="1"/>
</dbReference>
<accession>A0A5J9SMX1</accession>
<dbReference type="AlphaFoldDB" id="A0A5J9SMX1"/>
<gene>
    <name evidence="1" type="ORF">EJB05_54275</name>
</gene>
<feature type="non-terminal residue" evidence="1">
    <location>
        <position position="1"/>
    </location>
</feature>
<dbReference type="PANTHER" id="PTHR34223:SF99">
    <property type="entry name" value="OS04G0440200 PROTEIN"/>
    <property type="match status" value="1"/>
</dbReference>
<sequence length="332" mass="37082">MDFGDQVTALYASSPLDTFRLRFHHETGFLGAHGWIRRGLARRPAALFVHCDIAERNLCYEPLEFSFVGYFSSRSRAGASMCRLRTLHLCRLVLNEDFEDFVANDLPVLEDLQLEGCEHSFGRIASGSLKNLTIDSWSPRFSAHVLVLSVPRVSTLRIDGSVLPVTSECEMASVVAASLTHQAGHLLRFLHGATSLDLSKLSATALLDDEEAAAVFPNLRTLLLYDCDDVAVLRHFLQNAPKLERLTVRYGRFLGGSTRSKKTSSDRHGRAAYECRNLKSVELEFYDDHDVFELDEALGDISREYVLPIQRSARHGKWAEDPVGQDMAAAIP</sequence>
<evidence type="ECO:0008006" key="3">
    <source>
        <dbReference type="Google" id="ProtNLM"/>
    </source>
</evidence>